<dbReference type="PANTHER" id="PTHR46438">
    <property type="entry name" value="ALPHA/BETA-HYDROLASES SUPERFAMILY PROTEIN"/>
    <property type="match status" value="1"/>
</dbReference>
<evidence type="ECO:0000313" key="2">
    <source>
        <dbReference type="EMBL" id="QGZ93704.1"/>
    </source>
</evidence>
<feature type="domain" description="AB hydrolase-1" evidence="1">
    <location>
        <begin position="41"/>
        <end position="255"/>
    </location>
</feature>
<gene>
    <name evidence="2" type="ORF">DSM104635_00516</name>
</gene>
<dbReference type="InterPro" id="IPR000073">
    <property type="entry name" value="AB_hydrolase_1"/>
</dbReference>
<keyword evidence="3" id="KW-1185">Reference proteome</keyword>
<evidence type="ECO:0000313" key="3">
    <source>
        <dbReference type="Proteomes" id="UP000431269"/>
    </source>
</evidence>
<dbReference type="EMBL" id="CP047045">
    <property type="protein sequence ID" value="QGZ93704.1"/>
    <property type="molecule type" value="Genomic_DNA"/>
</dbReference>
<dbReference type="InterPro" id="IPR029058">
    <property type="entry name" value="AB_hydrolase_fold"/>
</dbReference>
<sequence length="282" mass="30333">MTVDALPDIGAVSTTEIDGLVIRHARSGAANGVPILLTAPWPESIYAFRHVIPRLRQTHPLIAVDLPGFGLSQSRPDVMAPKAMGDFVIKLLSHFKVNRAHAITPDVGALAILFAAAEKGDLFESIALGSGALRAEMAAGVLYDLIHSPTGAFATVDGAEAVGDYLKHASELTPAPIIEDFRKASAGRRFEDAVQYVRNYIPDLPKLEPLLSSIDTPILIIAGKDDPIVPAANGQFLAERLPRNHYVLLDAQHRAWEEAADGYTGEIAVWMNGAYRSQSGRT</sequence>
<dbReference type="KEGG" id="tsv:DSM104635_00516"/>
<evidence type="ECO:0000259" key="1">
    <source>
        <dbReference type="Pfam" id="PF00561"/>
    </source>
</evidence>
<name>A0A6I6ML61_9CAUL</name>
<keyword evidence="2" id="KW-0378">Hydrolase</keyword>
<dbReference type="RefSeq" id="WP_158764702.1">
    <property type="nucleotide sequence ID" value="NZ_CP047045.1"/>
</dbReference>
<dbReference type="EC" id="3.3.2.10" evidence="2"/>
<proteinExistence type="predicted"/>
<accession>A0A6I6ML61</accession>
<organism evidence="2 3">
    <name type="scientific">Terricaulis silvestris</name>
    <dbReference type="NCBI Taxonomy" id="2686094"/>
    <lineage>
        <taxon>Bacteria</taxon>
        <taxon>Pseudomonadati</taxon>
        <taxon>Pseudomonadota</taxon>
        <taxon>Alphaproteobacteria</taxon>
        <taxon>Caulobacterales</taxon>
        <taxon>Caulobacteraceae</taxon>
        <taxon>Terricaulis</taxon>
    </lineage>
</organism>
<dbReference type="SUPFAM" id="SSF53474">
    <property type="entry name" value="alpha/beta-Hydrolases"/>
    <property type="match status" value="1"/>
</dbReference>
<dbReference type="Pfam" id="PF00561">
    <property type="entry name" value="Abhydrolase_1"/>
    <property type="match status" value="1"/>
</dbReference>
<dbReference type="AlphaFoldDB" id="A0A6I6ML61"/>
<dbReference type="GO" id="GO:0004301">
    <property type="term" value="F:epoxide hydrolase activity"/>
    <property type="evidence" value="ECO:0007669"/>
    <property type="project" value="UniProtKB-EC"/>
</dbReference>
<reference evidence="3" key="1">
    <citation type="submission" date="2019-12" db="EMBL/GenBank/DDBJ databases">
        <title>Complete genome of Terracaulis silvestris 0127_4.</title>
        <authorList>
            <person name="Vieira S."/>
            <person name="Riedel T."/>
            <person name="Sproer C."/>
            <person name="Pascual J."/>
            <person name="Boedeker C."/>
            <person name="Overmann J."/>
        </authorList>
    </citation>
    <scope>NUCLEOTIDE SEQUENCE [LARGE SCALE GENOMIC DNA]</scope>
    <source>
        <strain evidence="3">0127_4</strain>
    </source>
</reference>
<protein>
    <submittedName>
        <fullName evidence="2">Soluble epoxide hydrolase</fullName>
        <ecNumber evidence="2">3.3.2.10</ecNumber>
    </submittedName>
</protein>
<dbReference type="Proteomes" id="UP000431269">
    <property type="component" value="Chromosome"/>
</dbReference>
<dbReference type="Gene3D" id="3.40.50.1820">
    <property type="entry name" value="alpha/beta hydrolase"/>
    <property type="match status" value="1"/>
</dbReference>